<sequence>MDTKKRSMLDVPVKQKARQQAQIRHQMAEDSKADYSSILQKFNHEQHEYYHTHIPNIFQKDDALNHGCWKIQEMEERRIVRIGDSMKMYAEVDRQVIPIIGKCLDGIVKAAESIDQKNDSQLVIEAYKSGFEPPGDIEFEDYTQPMKRTVSDNSLSNSRGEGKPDLKFGGKSKGKLWPFIKKNKVLMVGRSVK</sequence>
<name>A0ABQ9WG70_SAGOE</name>
<reference evidence="5 6" key="1">
    <citation type="submission" date="2023-05" db="EMBL/GenBank/DDBJ databases">
        <title>B98-5 Cell Line De Novo Hybrid Assembly: An Optical Mapping Approach.</title>
        <authorList>
            <person name="Kananen K."/>
            <person name="Auerbach J.A."/>
            <person name="Kautto E."/>
            <person name="Blachly J.S."/>
        </authorList>
    </citation>
    <scope>NUCLEOTIDE SEQUENCE [LARGE SCALE GENOMIC DNA]</scope>
    <source>
        <strain evidence="5">B95-8</strain>
        <tissue evidence="5">Cell line</tissue>
    </source>
</reference>
<keyword evidence="1 2" id="KW-0175">Coiled coil</keyword>
<feature type="region of interest" description="Disordered" evidence="3">
    <location>
        <begin position="148"/>
        <end position="169"/>
    </location>
</feature>
<evidence type="ECO:0000256" key="1">
    <source>
        <dbReference type="ARBA" id="ARBA00023054"/>
    </source>
</evidence>
<comment type="caution">
    <text evidence="5">The sequence shown here is derived from an EMBL/GenBank/DDBJ whole genome shotgun (WGS) entry which is preliminary data.</text>
</comment>
<evidence type="ECO:0000256" key="3">
    <source>
        <dbReference type="SAM" id="MobiDB-lite"/>
    </source>
</evidence>
<keyword evidence="6" id="KW-1185">Reference proteome</keyword>
<proteinExistence type="predicted"/>
<protein>
    <submittedName>
        <fullName evidence="5">Formin-binding protein 1</fullName>
    </submittedName>
</protein>
<evidence type="ECO:0000313" key="5">
    <source>
        <dbReference type="EMBL" id="KAK2120450.1"/>
    </source>
</evidence>
<feature type="domain" description="F-BAR" evidence="4">
    <location>
        <begin position="1"/>
        <end position="119"/>
    </location>
</feature>
<dbReference type="SUPFAM" id="SSF103657">
    <property type="entry name" value="BAR/IMD domain-like"/>
    <property type="match status" value="1"/>
</dbReference>
<dbReference type="Proteomes" id="UP001266305">
    <property type="component" value="Unassembled WGS sequence"/>
</dbReference>
<evidence type="ECO:0000259" key="4">
    <source>
        <dbReference type="PROSITE" id="PS51741"/>
    </source>
</evidence>
<evidence type="ECO:0000313" key="6">
    <source>
        <dbReference type="Proteomes" id="UP001266305"/>
    </source>
</evidence>
<evidence type="ECO:0000256" key="2">
    <source>
        <dbReference type="PROSITE-ProRule" id="PRU01077"/>
    </source>
</evidence>
<dbReference type="InterPro" id="IPR031160">
    <property type="entry name" value="F_BAR_dom"/>
</dbReference>
<accession>A0ABQ9WG70</accession>
<dbReference type="PANTHER" id="PTHR15735">
    <property type="entry name" value="FCH AND DOUBLE SH3 DOMAINS PROTEIN"/>
    <property type="match status" value="1"/>
</dbReference>
<dbReference type="InterPro" id="IPR027267">
    <property type="entry name" value="AH/BAR_dom_sf"/>
</dbReference>
<dbReference type="PANTHER" id="PTHR15735:SF13">
    <property type="entry name" value="FORMIN-BINDING PROTEIN 1"/>
    <property type="match status" value="1"/>
</dbReference>
<dbReference type="Gene3D" id="1.20.1270.60">
    <property type="entry name" value="Arfaptin homology (AH) domain/BAR domain"/>
    <property type="match status" value="1"/>
</dbReference>
<organism evidence="5 6">
    <name type="scientific">Saguinus oedipus</name>
    <name type="common">Cotton-top tamarin</name>
    <name type="synonym">Oedipomidas oedipus</name>
    <dbReference type="NCBI Taxonomy" id="9490"/>
    <lineage>
        <taxon>Eukaryota</taxon>
        <taxon>Metazoa</taxon>
        <taxon>Chordata</taxon>
        <taxon>Craniata</taxon>
        <taxon>Vertebrata</taxon>
        <taxon>Euteleostomi</taxon>
        <taxon>Mammalia</taxon>
        <taxon>Eutheria</taxon>
        <taxon>Euarchontoglires</taxon>
        <taxon>Primates</taxon>
        <taxon>Haplorrhini</taxon>
        <taxon>Platyrrhini</taxon>
        <taxon>Cebidae</taxon>
        <taxon>Callitrichinae</taxon>
        <taxon>Saguinus</taxon>
    </lineage>
</organism>
<gene>
    <name evidence="5" type="primary">FNBP1</name>
    <name evidence="5" type="ORF">P7K49_001836</name>
</gene>
<dbReference type="PROSITE" id="PS51741">
    <property type="entry name" value="F_BAR"/>
    <property type="match status" value="1"/>
</dbReference>
<dbReference type="EMBL" id="JASSZA010000001">
    <property type="protein sequence ID" value="KAK2120450.1"/>
    <property type="molecule type" value="Genomic_DNA"/>
</dbReference>